<keyword evidence="5" id="KW-0460">Magnesium</keyword>
<proteinExistence type="predicted"/>
<keyword evidence="4" id="KW-0812">Transmembrane</keyword>
<evidence type="ECO:0000256" key="1">
    <source>
        <dbReference type="ARBA" id="ARBA00004127"/>
    </source>
</evidence>
<evidence type="ECO:0000313" key="10">
    <source>
        <dbReference type="EMBL" id="PHT55039.1"/>
    </source>
</evidence>
<dbReference type="OrthoDB" id="1737392at2759"/>
<evidence type="ECO:0000256" key="2">
    <source>
        <dbReference type="ARBA" id="ARBA00013242"/>
    </source>
</evidence>
<reference evidence="11" key="2">
    <citation type="journal article" date="2017" name="J. Anim. Genet.">
        <title>Multiple reference genome sequences of hot pepper reveal the massive evolution of plant disease resistance genes by retroduplication.</title>
        <authorList>
            <person name="Kim S."/>
            <person name="Park J."/>
            <person name="Yeom S.-I."/>
            <person name="Kim Y.-M."/>
            <person name="Seo E."/>
            <person name="Kim K.-T."/>
            <person name="Kim M.-S."/>
            <person name="Lee J.M."/>
            <person name="Cheong K."/>
            <person name="Shin H.-S."/>
            <person name="Kim S.-B."/>
            <person name="Han K."/>
            <person name="Lee J."/>
            <person name="Park M."/>
            <person name="Lee H.-A."/>
            <person name="Lee H.-Y."/>
            <person name="Lee Y."/>
            <person name="Oh S."/>
            <person name="Lee J.H."/>
            <person name="Choi E."/>
            <person name="Choi E."/>
            <person name="Lee S.E."/>
            <person name="Jeon J."/>
            <person name="Kim H."/>
            <person name="Choi G."/>
            <person name="Song H."/>
            <person name="Lee J."/>
            <person name="Lee S.-C."/>
            <person name="Kwon J.-K."/>
            <person name="Lee H.-Y."/>
            <person name="Koo N."/>
            <person name="Hong Y."/>
            <person name="Kim R.W."/>
            <person name="Kang W.-H."/>
            <person name="Huh J.H."/>
            <person name="Kang B.-C."/>
            <person name="Yang T.-J."/>
            <person name="Lee Y.-H."/>
            <person name="Bennetzen J.L."/>
            <person name="Choi D."/>
        </authorList>
    </citation>
    <scope>NUCLEOTIDE SEQUENCE [LARGE SCALE GENOMIC DNA]</scope>
    <source>
        <strain evidence="11">cv. PBC81</strain>
    </source>
</reference>
<accession>A0A2G2XC63</accession>
<dbReference type="InterPro" id="IPR004131">
    <property type="entry name" value="PPase-energised_H-pump"/>
</dbReference>
<keyword evidence="7" id="KW-1133">Transmembrane helix</keyword>
<evidence type="ECO:0000313" key="11">
    <source>
        <dbReference type="Proteomes" id="UP000224567"/>
    </source>
</evidence>
<keyword evidence="8" id="KW-0406">Ion transport</keyword>
<keyword evidence="11" id="KW-1185">Reference proteome</keyword>
<dbReference type="Pfam" id="PF03030">
    <property type="entry name" value="H_PPase"/>
    <property type="match status" value="1"/>
</dbReference>
<evidence type="ECO:0000256" key="9">
    <source>
        <dbReference type="ARBA" id="ARBA00023136"/>
    </source>
</evidence>
<protein>
    <recommendedName>
        <fullName evidence="2">H(+)-exporting diphosphatase</fullName>
        <ecNumber evidence="2">7.1.3.1</ecNumber>
    </recommendedName>
</protein>
<dbReference type="GO" id="GO:0009678">
    <property type="term" value="F:diphosphate hydrolysis-driven proton transmembrane transporter activity"/>
    <property type="evidence" value="ECO:0007669"/>
    <property type="project" value="UniProtKB-EC"/>
</dbReference>
<dbReference type="EMBL" id="MLFT02000002">
    <property type="protein sequence ID" value="PHT55039.1"/>
    <property type="molecule type" value="Genomic_DNA"/>
</dbReference>
<comment type="caution">
    <text evidence="10">The sequence shown here is derived from an EMBL/GenBank/DDBJ whole genome shotgun (WGS) entry which is preliminary data.</text>
</comment>
<keyword evidence="6" id="KW-1278">Translocase</keyword>
<keyword evidence="3" id="KW-0813">Transport</keyword>
<comment type="subcellular location">
    <subcellularLocation>
        <location evidence="1">Endomembrane system</location>
        <topology evidence="1">Multi-pass membrane protein</topology>
    </subcellularLocation>
</comment>
<dbReference type="EC" id="7.1.3.1" evidence="2"/>
<dbReference type="GO" id="GO:0004427">
    <property type="term" value="F:inorganic diphosphate phosphatase activity"/>
    <property type="evidence" value="ECO:0007669"/>
    <property type="project" value="InterPro"/>
</dbReference>
<sequence>MEMLNTSMYVLTLDMFGPIVDNDDGIVEMSQQPKSVREITDVLDAVGNTAKATTKGFAIRFAALVSFLLFNPYVDEVAAFQESFKKV</sequence>
<evidence type="ECO:0000256" key="4">
    <source>
        <dbReference type="ARBA" id="ARBA00022692"/>
    </source>
</evidence>
<dbReference type="AlphaFoldDB" id="A0A2G2XC63"/>
<gene>
    <name evidence="10" type="ORF">CQW23_03525</name>
</gene>
<name>A0A2G2XC63_CAPBA</name>
<keyword evidence="9" id="KW-0472">Membrane</keyword>
<organism evidence="10 11">
    <name type="scientific">Capsicum baccatum</name>
    <name type="common">Peruvian pepper</name>
    <dbReference type="NCBI Taxonomy" id="33114"/>
    <lineage>
        <taxon>Eukaryota</taxon>
        <taxon>Viridiplantae</taxon>
        <taxon>Streptophyta</taxon>
        <taxon>Embryophyta</taxon>
        <taxon>Tracheophyta</taxon>
        <taxon>Spermatophyta</taxon>
        <taxon>Magnoliopsida</taxon>
        <taxon>eudicotyledons</taxon>
        <taxon>Gunneridae</taxon>
        <taxon>Pentapetalae</taxon>
        <taxon>asterids</taxon>
        <taxon>lamiids</taxon>
        <taxon>Solanales</taxon>
        <taxon>Solanaceae</taxon>
        <taxon>Solanoideae</taxon>
        <taxon>Capsiceae</taxon>
        <taxon>Capsicum</taxon>
    </lineage>
</organism>
<reference evidence="10 11" key="1">
    <citation type="journal article" date="2017" name="Genome Biol.">
        <title>New reference genome sequences of hot pepper reveal the massive evolution of plant disease-resistance genes by retroduplication.</title>
        <authorList>
            <person name="Kim S."/>
            <person name="Park J."/>
            <person name="Yeom S.I."/>
            <person name="Kim Y.M."/>
            <person name="Seo E."/>
            <person name="Kim K.T."/>
            <person name="Kim M.S."/>
            <person name="Lee J.M."/>
            <person name="Cheong K."/>
            <person name="Shin H.S."/>
            <person name="Kim S.B."/>
            <person name="Han K."/>
            <person name="Lee J."/>
            <person name="Park M."/>
            <person name="Lee H.A."/>
            <person name="Lee H.Y."/>
            <person name="Lee Y."/>
            <person name="Oh S."/>
            <person name="Lee J.H."/>
            <person name="Choi E."/>
            <person name="Choi E."/>
            <person name="Lee S.E."/>
            <person name="Jeon J."/>
            <person name="Kim H."/>
            <person name="Choi G."/>
            <person name="Song H."/>
            <person name="Lee J."/>
            <person name="Lee S.C."/>
            <person name="Kwon J.K."/>
            <person name="Lee H.Y."/>
            <person name="Koo N."/>
            <person name="Hong Y."/>
            <person name="Kim R.W."/>
            <person name="Kang W.H."/>
            <person name="Huh J.H."/>
            <person name="Kang B.C."/>
            <person name="Yang T.J."/>
            <person name="Lee Y.H."/>
            <person name="Bennetzen J.L."/>
            <person name="Choi D."/>
        </authorList>
    </citation>
    <scope>NUCLEOTIDE SEQUENCE [LARGE SCALE GENOMIC DNA]</scope>
    <source>
        <strain evidence="11">cv. PBC81</strain>
    </source>
</reference>
<dbReference type="GO" id="GO:0012505">
    <property type="term" value="C:endomembrane system"/>
    <property type="evidence" value="ECO:0007669"/>
    <property type="project" value="UniProtKB-SubCell"/>
</dbReference>
<evidence type="ECO:0000256" key="6">
    <source>
        <dbReference type="ARBA" id="ARBA00022967"/>
    </source>
</evidence>
<evidence type="ECO:0000256" key="8">
    <source>
        <dbReference type="ARBA" id="ARBA00023065"/>
    </source>
</evidence>
<evidence type="ECO:0000256" key="7">
    <source>
        <dbReference type="ARBA" id="ARBA00022989"/>
    </source>
</evidence>
<evidence type="ECO:0000256" key="3">
    <source>
        <dbReference type="ARBA" id="ARBA00022448"/>
    </source>
</evidence>
<dbReference type="GO" id="GO:0016020">
    <property type="term" value="C:membrane"/>
    <property type="evidence" value="ECO:0007669"/>
    <property type="project" value="InterPro"/>
</dbReference>
<evidence type="ECO:0000256" key="5">
    <source>
        <dbReference type="ARBA" id="ARBA00022842"/>
    </source>
</evidence>
<dbReference type="Proteomes" id="UP000224567">
    <property type="component" value="Unassembled WGS sequence"/>
</dbReference>
<dbReference type="STRING" id="33114.A0A2G2XC63"/>
<dbReference type="PANTHER" id="PTHR31998">
    <property type="entry name" value="K(+)-INSENSITIVE PYROPHOSPHATE-ENERGIZED PROTON PUMP"/>
    <property type="match status" value="1"/>
</dbReference>